<evidence type="ECO:0000313" key="1">
    <source>
        <dbReference type="EMBL" id="TPW32073.1"/>
    </source>
</evidence>
<dbReference type="RefSeq" id="WP_141165429.1">
    <property type="nucleotide sequence ID" value="NZ_VHLH01000002.1"/>
</dbReference>
<gene>
    <name evidence="1" type="ORF">FJU11_02500</name>
</gene>
<proteinExistence type="predicted"/>
<dbReference type="PANTHER" id="PTHR37816:SF3">
    <property type="entry name" value="MODULATES DNA TOPOLOGY"/>
    <property type="match status" value="1"/>
</dbReference>
<reference evidence="1 2" key="1">
    <citation type="submission" date="2019-06" db="EMBL/GenBank/DDBJ databases">
        <authorList>
            <person name="Li M."/>
        </authorList>
    </citation>
    <scope>NUCLEOTIDE SEQUENCE [LARGE SCALE GENOMIC DNA]</scope>
    <source>
        <strain evidence="1 2">BGMRC6574</strain>
    </source>
</reference>
<dbReference type="Gene3D" id="3.40.50.300">
    <property type="entry name" value="P-loop containing nucleotide triphosphate hydrolases"/>
    <property type="match status" value="1"/>
</dbReference>
<comment type="caution">
    <text evidence="1">The sequence shown here is derived from an EMBL/GenBank/DDBJ whole genome shotgun (WGS) entry which is preliminary data.</text>
</comment>
<keyword evidence="2" id="KW-1185">Reference proteome</keyword>
<organism evidence="1 2">
    <name type="scientific">Pararhizobium mangrovi</name>
    <dbReference type="NCBI Taxonomy" id="2590452"/>
    <lineage>
        <taxon>Bacteria</taxon>
        <taxon>Pseudomonadati</taxon>
        <taxon>Pseudomonadota</taxon>
        <taxon>Alphaproteobacteria</taxon>
        <taxon>Hyphomicrobiales</taxon>
        <taxon>Rhizobiaceae</taxon>
        <taxon>Rhizobium/Agrobacterium group</taxon>
        <taxon>Pararhizobium</taxon>
    </lineage>
</organism>
<dbReference type="OrthoDB" id="7210594at2"/>
<dbReference type="AlphaFoldDB" id="A0A506UCB7"/>
<dbReference type="InterPro" id="IPR027417">
    <property type="entry name" value="P-loop_NTPase"/>
</dbReference>
<dbReference type="SUPFAM" id="SSF52540">
    <property type="entry name" value="P-loop containing nucleoside triphosphate hydrolases"/>
    <property type="match status" value="1"/>
</dbReference>
<dbReference type="InterPro" id="IPR052922">
    <property type="entry name" value="Cytidylate_Kinase-2"/>
</dbReference>
<name>A0A506UCB7_9HYPH</name>
<protein>
    <submittedName>
        <fullName evidence="1">AAA family ATPase</fullName>
    </submittedName>
</protein>
<dbReference type="Proteomes" id="UP000320314">
    <property type="component" value="Unassembled WGS sequence"/>
</dbReference>
<evidence type="ECO:0000313" key="2">
    <source>
        <dbReference type="Proteomes" id="UP000320314"/>
    </source>
</evidence>
<dbReference type="EMBL" id="VHLH01000002">
    <property type="protein sequence ID" value="TPW32073.1"/>
    <property type="molecule type" value="Genomic_DNA"/>
</dbReference>
<dbReference type="PANTHER" id="PTHR37816">
    <property type="entry name" value="YALI0E33011P"/>
    <property type="match status" value="1"/>
</dbReference>
<accession>A0A506UCB7</accession>
<sequence length="187" mass="21411">MQRIVILGNAGSGKSTLAREVGARAGLPVVHLDRLFWRPGWGKATPAEFHADLVRAHAGERWVSEGNYHRQSFAIRLARADLVVWLDTPRGVCMKRVLVRSFLDRPRPDMADGCRERLDADFVVFLRYVFGFDRTARPRIEAERLRTSPDVPVTRLRGRRRITRFLQALPERVTQGVPLMDREAREG</sequence>